<organism evidence="2 3">
    <name type="scientific">Pleuronectes platessa</name>
    <name type="common">European plaice</name>
    <dbReference type="NCBI Taxonomy" id="8262"/>
    <lineage>
        <taxon>Eukaryota</taxon>
        <taxon>Metazoa</taxon>
        <taxon>Chordata</taxon>
        <taxon>Craniata</taxon>
        <taxon>Vertebrata</taxon>
        <taxon>Euteleostomi</taxon>
        <taxon>Actinopterygii</taxon>
        <taxon>Neopterygii</taxon>
        <taxon>Teleostei</taxon>
        <taxon>Neoteleostei</taxon>
        <taxon>Acanthomorphata</taxon>
        <taxon>Carangaria</taxon>
        <taxon>Pleuronectiformes</taxon>
        <taxon>Pleuronectoidei</taxon>
        <taxon>Pleuronectidae</taxon>
        <taxon>Pleuronectes</taxon>
    </lineage>
</organism>
<dbReference type="Proteomes" id="UP001153269">
    <property type="component" value="Unassembled WGS sequence"/>
</dbReference>
<feature type="region of interest" description="Disordered" evidence="1">
    <location>
        <begin position="199"/>
        <end position="227"/>
    </location>
</feature>
<reference evidence="2" key="1">
    <citation type="submission" date="2020-03" db="EMBL/GenBank/DDBJ databases">
        <authorList>
            <person name="Weist P."/>
        </authorList>
    </citation>
    <scope>NUCLEOTIDE SEQUENCE</scope>
</reference>
<feature type="compositionally biased region" description="Basic and acidic residues" evidence="1">
    <location>
        <begin position="336"/>
        <end position="348"/>
    </location>
</feature>
<evidence type="ECO:0000313" key="2">
    <source>
        <dbReference type="EMBL" id="CAB1432018.1"/>
    </source>
</evidence>
<sequence>MSRDEGEDEGREEEEGGKRGMRRVREEWRKKVIIKHGSRPACDVCESRSVGKTFPRRWSGLLTSILLTEAKTQTLTEAAETFLLMPSLSVSGYMVAVLPLMDVSVKPASLCSSLDRPLTSVPLLAAGLHREVEVNWFRSNLLAAPGSCLTSSKIIFWIGRLQKETKLCVHSPDPTVTPRPSSRPLLTFVSLESFISSETHQQQQQQLPDTCSLDSRPPRPQLVSGPPQPHWERLAESSVGHGGCFRRPRAEREKGMTLTMQKELVQTSTDVVMWSDDAPSALIGSSVASSRGSLENKGKLGPSDEGLEMCGDASCRVSRAFAFTAHIFSFHPTLQEEHKGSDPAHLTKETSSQPKLYQPPSIDAMSCRKTSTSN</sequence>
<comment type="caution">
    <text evidence="2">The sequence shown here is derived from an EMBL/GenBank/DDBJ whole genome shotgun (WGS) entry which is preliminary data.</text>
</comment>
<keyword evidence="3" id="KW-1185">Reference proteome</keyword>
<accession>A0A9N7YNG4</accession>
<dbReference type="EMBL" id="CADEAL010001397">
    <property type="protein sequence ID" value="CAB1432018.1"/>
    <property type="molecule type" value="Genomic_DNA"/>
</dbReference>
<proteinExistence type="predicted"/>
<evidence type="ECO:0000313" key="3">
    <source>
        <dbReference type="Proteomes" id="UP001153269"/>
    </source>
</evidence>
<feature type="region of interest" description="Disordered" evidence="1">
    <location>
        <begin position="1"/>
        <end position="22"/>
    </location>
</feature>
<feature type="compositionally biased region" description="Acidic residues" evidence="1">
    <location>
        <begin position="1"/>
        <end position="15"/>
    </location>
</feature>
<protein>
    <submittedName>
        <fullName evidence="2">Uncharacterized protein</fullName>
    </submittedName>
</protein>
<gene>
    <name evidence="2" type="ORF">PLEPLA_LOCUS20075</name>
</gene>
<feature type="region of interest" description="Disordered" evidence="1">
    <location>
        <begin position="336"/>
        <end position="374"/>
    </location>
</feature>
<evidence type="ECO:0000256" key="1">
    <source>
        <dbReference type="SAM" id="MobiDB-lite"/>
    </source>
</evidence>
<dbReference type="AlphaFoldDB" id="A0A9N7YNG4"/>
<name>A0A9N7YNG4_PLEPL</name>